<name>A0A0S4TMF1_RALSL</name>
<evidence type="ECO:0000313" key="1">
    <source>
        <dbReference type="EMBL" id="CUV10833.1"/>
    </source>
</evidence>
<reference evidence="1" key="1">
    <citation type="submission" date="2015-10" db="EMBL/GenBank/DDBJ databases">
        <authorList>
            <person name="Gilbert D.G."/>
        </authorList>
    </citation>
    <scope>NUCLEOTIDE SEQUENCE</scope>
    <source>
        <strain evidence="1">Phyl III-seqv23</strain>
    </source>
</reference>
<proteinExistence type="predicted"/>
<protein>
    <submittedName>
        <fullName evidence="1">Uncharacterized protein</fullName>
    </submittedName>
</protein>
<dbReference type="EMBL" id="LN899819">
    <property type="protein sequence ID" value="CUV10833.1"/>
    <property type="molecule type" value="Genomic_DNA"/>
</dbReference>
<dbReference type="AlphaFoldDB" id="A0A0S4TMF1"/>
<sequence length="31" mass="3449">MRARKGEMAHRLRVIRPILDGLETTLGTVSA</sequence>
<accession>A0A0S4TMF1</accession>
<gene>
    <name evidence="1" type="ORF">RUN39_v1_10026</name>
</gene>
<organism evidence="1">
    <name type="scientific">Ralstonia solanacearum</name>
    <name type="common">Pseudomonas solanacearum</name>
    <dbReference type="NCBI Taxonomy" id="305"/>
    <lineage>
        <taxon>Bacteria</taxon>
        <taxon>Pseudomonadati</taxon>
        <taxon>Pseudomonadota</taxon>
        <taxon>Betaproteobacteria</taxon>
        <taxon>Burkholderiales</taxon>
        <taxon>Burkholderiaceae</taxon>
        <taxon>Ralstonia</taxon>
        <taxon>Ralstonia solanacearum species complex</taxon>
    </lineage>
</organism>